<feature type="compositionally biased region" description="Polar residues" evidence="1">
    <location>
        <begin position="1159"/>
        <end position="1170"/>
    </location>
</feature>
<feature type="compositionally biased region" description="Low complexity" evidence="1">
    <location>
        <begin position="1338"/>
        <end position="1359"/>
    </location>
</feature>
<dbReference type="Proteomes" id="UP001286313">
    <property type="component" value="Unassembled WGS sequence"/>
</dbReference>
<feature type="compositionally biased region" description="Low complexity" evidence="1">
    <location>
        <begin position="225"/>
        <end position="242"/>
    </location>
</feature>
<sequence>MSSQLNVNVDEKLRGSCTLADYQLQAVTVVPRDYHAPPLSVTDLLTMSAISNHHHGNHHSSTDGSKKRGGLLSLFTRKPKSSTGGSSLSSGSAGERSISPARSDHYIDPHNEPPPSLHDPPPPLQHSNEPPPTLRHSSSTSQLPRPLSMHSTSAPPQPHPQPQRPLSVVIPPRTRKRQAPPPPPPPPVHSNGKDVSEVRSESVTSIHIQRSPQTSPAGSEVAGVTTNLTSVISTSSLSLASSRGKRKAPAPPQPPQPRPEPQPPIPEEFEPPGPRSSTPDTPTVGVNGTPQTDQSGLQDETKVNPISEPQGSSNSECEPRVNSPSPVEAPDIQQDPKTQRTSSPTSSVSSLSSADPTPAPTSPLLPQPDPPHASELTNLNTSHLPHHPASSFPPASSTGESVVPPARNTKTFSATPTSWHEAAFVLTSSTDSQTSASLYLDRLDELGEYQELPQDHTGHLFSSSTTPVISKFETHGTGGEDGAPNPVTKIYNNTRKPILPQGSNDGDKSVIPTFRVVTKSPIAVQQDEEIKKFVADGRTQKVTDENRFGSGGRSGMSGMLNSFARGELTRQENVMSDDDLDFNEDMFEPRNGSEDSYLSVSLSTDDNIPVKKMHTFSSEQSPQAMSTPIHKTAPQPYPRKIIPVAVRRSQSGNTMPQQHNTVKPAVLPKPGVLRKRAPPVPSSHPKQMLPPEADTSVISVSLDKPTIAGISTISDNKTFTSTNDLALNTSLSMKSKEAFVSSQESYILEPDEFAKIMQTQPDEDFKVHISKLTQIDSDMLSLLSEEGVDSEPYMSRRSSMAFNTDTSSEVDLITFDEHDNNTLKINRTSSAPTPKPSSSAVDVDPLQPGSPVPSTSSDRSGKKAMFSGLRSWGNTESLHIIGAESSDSMMIESHRVGHRKKWGSSTSPLSKLRLASDSSLCSDTGLHDGWFLCGCQGLGARMLRYQLKTQEHQSDIIVMHSLSQFLSHAPLSSLAWTTDHEVQTRTASFSSETSEERADVGGDEKETRGEDEKTSLVSEKEKRSEERDEKESEKSWGNRSEEREEEKSSDISEEQIIEKGIAMLDSVLRTASDEMEGESDTSNSEDETHENKRKESERREKESLLSTEQNSISSSSVTDLEGDVRIREDREKRIEKEEKEQNINEPPIPPMRRDRSPYNKIQSQDKTTTPLIRKSSVSSVSSGDSSTRTARSQNSKEAESHLQSVLLQSDEKNISKQTQEQLVQETTTTDLDDNNITTEITWDYKLPDPPTPFQDRPTSKYTDNASSLSSETTAESISTQPVPQVLMEELPTIQPKDSTVRESMNSQPESVNNVTNEVRKPALVRKEPERKGKDVVDSTSSASSRKSSFSSISSSSFQSDDQAKQRVINELKSAIKEVCSNEPRIVEMTPKTKGMETIMVMNRPTDTQKTYIAQPKPDSPSLGKDMSVIDRVTPAPTTSPEVEEDRVSESLPTRVKMPVQHTFIPRVVARVPPDPNIKPFIVKSKSIDSDSSYDSYTTTPDVDDSVRSRSESNTSYESAPPPLPDAPIPIDSDLEVRGSRSSSDVSDGGKTRADSSLDIRKLKMAARSSIQNVSSGVKDTSSSDESRSKSSLRRQDSDSSLEYNRSRVMNFSISTYKSRAEETSYEKKIVKSDSFSQSSGVPSVAQSTFLARKAVFGKPIVPSKSSMYRMHSESSLPTVGHSVNRVNSLSERLGGLRGKGQFQVPDPPRPLRRTQRLDHQATIGQNLLHGEPVHTRV</sequence>
<feature type="compositionally biased region" description="Pro residues" evidence="1">
    <location>
        <begin position="357"/>
        <end position="371"/>
    </location>
</feature>
<proteinExistence type="predicted"/>
<dbReference type="EMBL" id="JAWQEG010004707">
    <property type="protein sequence ID" value="KAK3860522.1"/>
    <property type="molecule type" value="Genomic_DNA"/>
</dbReference>
<accession>A0AAE1ESG0</accession>
<feature type="compositionally biased region" description="Polar residues" evidence="1">
    <location>
        <begin position="275"/>
        <end position="298"/>
    </location>
</feature>
<feature type="compositionally biased region" description="Low complexity" evidence="1">
    <location>
        <begin position="1175"/>
        <end position="1186"/>
    </location>
</feature>
<feature type="region of interest" description="Disordered" evidence="1">
    <location>
        <begin position="1487"/>
        <end position="1603"/>
    </location>
</feature>
<evidence type="ECO:0000313" key="3">
    <source>
        <dbReference type="Proteomes" id="UP001286313"/>
    </source>
</evidence>
<feature type="region of interest" description="Disordered" evidence="1">
    <location>
        <begin position="75"/>
        <end position="414"/>
    </location>
</feature>
<feature type="compositionally biased region" description="Pro residues" evidence="1">
    <location>
        <begin position="249"/>
        <end position="274"/>
    </location>
</feature>
<feature type="compositionally biased region" description="Polar residues" evidence="1">
    <location>
        <begin position="1107"/>
        <end position="1118"/>
    </location>
</feature>
<feature type="compositionally biased region" description="Low complexity" evidence="1">
    <location>
        <begin position="387"/>
        <end position="397"/>
    </location>
</feature>
<organism evidence="2 3">
    <name type="scientific">Petrolisthes cinctipes</name>
    <name type="common">Flat porcelain crab</name>
    <dbReference type="NCBI Taxonomy" id="88211"/>
    <lineage>
        <taxon>Eukaryota</taxon>
        <taxon>Metazoa</taxon>
        <taxon>Ecdysozoa</taxon>
        <taxon>Arthropoda</taxon>
        <taxon>Crustacea</taxon>
        <taxon>Multicrustacea</taxon>
        <taxon>Malacostraca</taxon>
        <taxon>Eumalacostraca</taxon>
        <taxon>Eucarida</taxon>
        <taxon>Decapoda</taxon>
        <taxon>Pleocyemata</taxon>
        <taxon>Anomura</taxon>
        <taxon>Galatheoidea</taxon>
        <taxon>Porcellanidae</taxon>
        <taxon>Petrolisthes</taxon>
    </lineage>
</organism>
<feature type="compositionally biased region" description="Basic and acidic residues" evidence="1">
    <location>
        <begin position="191"/>
        <end position="200"/>
    </location>
</feature>
<protein>
    <submittedName>
        <fullName evidence="2">Uncharacterized protein</fullName>
    </submittedName>
</protein>
<evidence type="ECO:0000256" key="1">
    <source>
        <dbReference type="SAM" id="MobiDB-lite"/>
    </source>
</evidence>
<feature type="region of interest" description="Disordered" evidence="1">
    <location>
        <begin position="985"/>
        <end position="1363"/>
    </location>
</feature>
<feature type="compositionally biased region" description="Basic and acidic residues" evidence="1">
    <location>
        <begin position="1317"/>
        <end position="1336"/>
    </location>
</feature>
<feature type="compositionally biased region" description="Low complexity" evidence="1">
    <location>
        <begin position="341"/>
        <end position="356"/>
    </location>
</feature>
<feature type="compositionally biased region" description="Polar residues" evidence="1">
    <location>
        <begin position="201"/>
        <end position="217"/>
    </location>
</feature>
<name>A0AAE1ESG0_PETCI</name>
<comment type="caution">
    <text evidence="2">The sequence shown here is derived from an EMBL/GenBank/DDBJ whole genome shotgun (WGS) entry which is preliminary data.</text>
</comment>
<keyword evidence="3" id="KW-1185">Reference proteome</keyword>
<feature type="compositionally biased region" description="Polar residues" evidence="1">
    <location>
        <begin position="1295"/>
        <end position="1316"/>
    </location>
</feature>
<evidence type="ECO:0000313" key="2">
    <source>
        <dbReference type="EMBL" id="KAK3860522.1"/>
    </source>
</evidence>
<feature type="compositionally biased region" description="Basic and acidic residues" evidence="1">
    <location>
        <begin position="994"/>
        <end position="1050"/>
    </location>
</feature>
<feature type="compositionally biased region" description="Pro residues" evidence="1">
    <location>
        <begin position="112"/>
        <end position="133"/>
    </location>
</feature>
<feature type="compositionally biased region" description="Low complexity" evidence="1">
    <location>
        <begin position="1265"/>
        <end position="1279"/>
    </location>
</feature>
<feature type="compositionally biased region" description="Polar residues" evidence="1">
    <location>
        <begin position="1568"/>
        <end position="1580"/>
    </location>
</feature>
<gene>
    <name evidence="2" type="ORF">Pcinc_033429</name>
</gene>
<feature type="compositionally biased region" description="Low complexity" evidence="1">
    <location>
        <begin position="828"/>
        <end position="840"/>
    </location>
</feature>
<reference evidence="2" key="1">
    <citation type="submission" date="2023-10" db="EMBL/GenBank/DDBJ databases">
        <title>Genome assemblies of two species of porcelain crab, Petrolisthes cinctipes and Petrolisthes manimaculis (Anomura: Porcellanidae).</title>
        <authorList>
            <person name="Angst P."/>
        </authorList>
    </citation>
    <scope>NUCLEOTIDE SEQUENCE</scope>
    <source>
        <strain evidence="2">PB745_01</strain>
        <tissue evidence="2">Gill</tissue>
    </source>
</reference>
<feature type="compositionally biased region" description="Low complexity" evidence="1">
    <location>
        <begin position="1217"/>
        <end position="1241"/>
    </location>
</feature>
<feature type="compositionally biased region" description="Pro residues" evidence="1">
    <location>
        <begin position="179"/>
        <end position="188"/>
    </location>
</feature>
<feature type="region of interest" description="Disordered" evidence="1">
    <location>
        <begin position="824"/>
        <end position="864"/>
    </location>
</feature>
<feature type="compositionally biased region" description="Basic and acidic residues" evidence="1">
    <location>
        <begin position="1122"/>
        <end position="1142"/>
    </location>
</feature>
<feature type="compositionally biased region" description="Low complexity" evidence="1">
    <location>
        <begin position="81"/>
        <end position="99"/>
    </location>
</feature>
<feature type="region of interest" description="Disordered" evidence="1">
    <location>
        <begin position="1410"/>
        <end position="1451"/>
    </location>
</feature>
<feature type="compositionally biased region" description="Polar residues" evidence="1">
    <location>
        <begin position="135"/>
        <end position="154"/>
    </location>
</feature>
<feature type="compositionally biased region" description="Polar residues" evidence="1">
    <location>
        <begin position="307"/>
        <end position="316"/>
    </location>
</feature>
<feature type="compositionally biased region" description="Low complexity" evidence="1">
    <location>
        <begin position="1487"/>
        <end position="1500"/>
    </location>
</feature>
<feature type="compositionally biased region" description="Basic and acidic residues" evidence="1">
    <location>
        <begin position="1547"/>
        <end position="1561"/>
    </location>
</feature>
<feature type="compositionally biased region" description="Acidic residues" evidence="1">
    <location>
        <begin position="1073"/>
        <end position="1088"/>
    </location>
</feature>
<feature type="compositionally biased region" description="Basic and acidic residues" evidence="1">
    <location>
        <begin position="102"/>
        <end position="111"/>
    </location>
</feature>
<feature type="compositionally biased region" description="Basic and acidic residues" evidence="1">
    <location>
        <begin position="1584"/>
        <end position="1597"/>
    </location>
</feature>
<feature type="compositionally biased region" description="Basic and acidic residues" evidence="1">
    <location>
        <begin position="1089"/>
        <end position="1103"/>
    </location>
</feature>